<dbReference type="InterPro" id="IPR046960">
    <property type="entry name" value="PPR_At4g14850-like_plant"/>
</dbReference>
<dbReference type="InterPro" id="IPR011990">
    <property type="entry name" value="TPR-like_helical_dom_sf"/>
</dbReference>
<dbReference type="OrthoDB" id="185373at2759"/>
<dbReference type="Proteomes" id="UP000631114">
    <property type="component" value="Unassembled WGS sequence"/>
</dbReference>
<dbReference type="GO" id="GO:0009451">
    <property type="term" value="P:RNA modification"/>
    <property type="evidence" value="ECO:0007669"/>
    <property type="project" value="InterPro"/>
</dbReference>
<gene>
    <name evidence="2" type="ORF">IFM89_026090</name>
</gene>
<dbReference type="InterPro" id="IPR002885">
    <property type="entry name" value="PPR_rpt"/>
</dbReference>
<name>A0A835HF76_9MAGN</name>
<protein>
    <recommendedName>
        <fullName evidence="4">Pentatricopeptide repeat-containing protein</fullName>
    </recommendedName>
</protein>
<evidence type="ECO:0008006" key="4">
    <source>
        <dbReference type="Google" id="ProtNLM"/>
    </source>
</evidence>
<comment type="caution">
    <text evidence="2">The sequence shown here is derived from an EMBL/GenBank/DDBJ whole genome shotgun (WGS) entry which is preliminary data.</text>
</comment>
<dbReference type="PANTHER" id="PTHR47926:SF525">
    <property type="entry name" value="EMB2261"/>
    <property type="match status" value="1"/>
</dbReference>
<dbReference type="EMBL" id="JADFTS010000007">
    <property type="protein sequence ID" value="KAF9598259.1"/>
    <property type="molecule type" value="Genomic_DNA"/>
</dbReference>
<keyword evidence="1" id="KW-0677">Repeat</keyword>
<dbReference type="Pfam" id="PF20431">
    <property type="entry name" value="E_motif"/>
    <property type="match status" value="1"/>
</dbReference>
<dbReference type="InterPro" id="IPR046848">
    <property type="entry name" value="E_motif"/>
</dbReference>
<dbReference type="SUPFAM" id="SSF48452">
    <property type="entry name" value="TPR-like"/>
    <property type="match status" value="1"/>
</dbReference>
<evidence type="ECO:0000313" key="2">
    <source>
        <dbReference type="EMBL" id="KAF9598259.1"/>
    </source>
</evidence>
<dbReference type="GO" id="GO:0003723">
    <property type="term" value="F:RNA binding"/>
    <property type="evidence" value="ECO:0007669"/>
    <property type="project" value="InterPro"/>
</dbReference>
<reference evidence="2 3" key="1">
    <citation type="submission" date="2020-10" db="EMBL/GenBank/DDBJ databases">
        <title>The Coptis chinensis genome and diversification of protoberbering-type alkaloids.</title>
        <authorList>
            <person name="Wang B."/>
            <person name="Shu S."/>
            <person name="Song C."/>
            <person name="Liu Y."/>
        </authorList>
    </citation>
    <scope>NUCLEOTIDE SEQUENCE [LARGE SCALE GENOMIC DNA]</scope>
    <source>
        <strain evidence="2">HL-2020</strain>
        <tissue evidence="2">Leaf</tissue>
    </source>
</reference>
<evidence type="ECO:0000256" key="1">
    <source>
        <dbReference type="ARBA" id="ARBA00022737"/>
    </source>
</evidence>
<dbReference type="Pfam" id="PF01535">
    <property type="entry name" value="PPR"/>
    <property type="match status" value="1"/>
</dbReference>
<dbReference type="AlphaFoldDB" id="A0A835HF76"/>
<proteinExistence type="predicted"/>
<dbReference type="Gene3D" id="1.25.40.10">
    <property type="entry name" value="Tetratricopeptide repeat domain"/>
    <property type="match status" value="1"/>
</dbReference>
<sequence>MRLVDQGREYFKLMGEFYRINAGIEHVNCMVDLLGRAGLLEEADDLLKKSVFKDDLSLLAALLGACTSYSNLNVAGCVAKKMMELEPENHLSYVLLANVYKVFNQWDDAEALLKLMKDRGVKKIAGKSWIDIKDKGSNLDLDNSDSLQKGIFPPLEINFES</sequence>
<organism evidence="2 3">
    <name type="scientific">Coptis chinensis</name>
    <dbReference type="NCBI Taxonomy" id="261450"/>
    <lineage>
        <taxon>Eukaryota</taxon>
        <taxon>Viridiplantae</taxon>
        <taxon>Streptophyta</taxon>
        <taxon>Embryophyta</taxon>
        <taxon>Tracheophyta</taxon>
        <taxon>Spermatophyta</taxon>
        <taxon>Magnoliopsida</taxon>
        <taxon>Ranunculales</taxon>
        <taxon>Ranunculaceae</taxon>
        <taxon>Coptidoideae</taxon>
        <taxon>Coptis</taxon>
    </lineage>
</organism>
<keyword evidence="3" id="KW-1185">Reference proteome</keyword>
<accession>A0A835HF76</accession>
<dbReference type="PANTHER" id="PTHR47926">
    <property type="entry name" value="PENTATRICOPEPTIDE REPEAT-CONTAINING PROTEIN"/>
    <property type="match status" value="1"/>
</dbReference>
<evidence type="ECO:0000313" key="3">
    <source>
        <dbReference type="Proteomes" id="UP000631114"/>
    </source>
</evidence>